<sequence>MSDLWLQDPRDALRVGEGFDLSAFDRAGTPGFTGDKAAAATLMAERGALLSELQERLYANGRSGGTRNVLVIVQGLDTAGKGGIARHVMGMVDPQGVALRSFGVPTAEERSHHYLWRIKKALPRPGLIGLFDRSHYEDVLVVRVDELVPPEVWEPRYNEINKWEKSLVDNGTIVLKFAMMVSHGEQGMRLMERIDRPDKRWKYSVNDLPTRLKWDDYQQAYSDVFERTSTEYAPWYVLPADRKWYPRLAVTEILTRSLIEMDLRWPKPRWRPDAQRRRLVKTMTPEQLAASLAETASTVQGAIDESVDVNLEAAKIRDGHADQETRDSDLATIASRRSDLETDLATTLEQKRALLEELSPELAAASAAIVDEGTKKKGKKSGKGKDSSAAEEPSKKKSAKKQSTKKKSGKKSEDKAKKAEKKKAKKGK</sequence>
<dbReference type="PANTHER" id="PTHR34383:SF3">
    <property type="entry name" value="POLYPHOSPHATE:AMP PHOSPHOTRANSFERASE"/>
    <property type="match status" value="1"/>
</dbReference>
<feature type="region of interest" description="Disordered" evidence="1">
    <location>
        <begin position="367"/>
        <end position="428"/>
    </location>
</feature>
<feature type="compositionally biased region" description="Basic and acidic residues" evidence="1">
    <location>
        <begin position="383"/>
        <end position="395"/>
    </location>
</feature>
<dbReference type="RefSeq" id="WP_077686498.1">
    <property type="nucleotide sequence ID" value="NZ_CP019606.1"/>
</dbReference>
<accession>A0A1Q2CPX0</accession>
<feature type="domain" description="Polyphosphate kinase-2-related" evidence="2">
    <location>
        <begin position="46"/>
        <end position="259"/>
    </location>
</feature>
<dbReference type="EMBL" id="CP019606">
    <property type="protein sequence ID" value="AQP48168.1"/>
    <property type="molecule type" value="Genomic_DNA"/>
</dbReference>
<dbReference type="SUPFAM" id="SSF52540">
    <property type="entry name" value="P-loop containing nucleoside triphosphate hydrolases"/>
    <property type="match status" value="1"/>
</dbReference>
<feature type="compositionally biased region" description="Basic residues" evidence="1">
    <location>
        <begin position="396"/>
        <end position="409"/>
    </location>
</feature>
<keyword evidence="4" id="KW-1185">Reference proteome</keyword>
<feature type="compositionally biased region" description="Basic residues" evidence="1">
    <location>
        <begin position="418"/>
        <end position="428"/>
    </location>
</feature>
<dbReference type="InterPro" id="IPR022300">
    <property type="entry name" value="PPK2-rel_1"/>
</dbReference>
<dbReference type="InterPro" id="IPR027417">
    <property type="entry name" value="P-loop_NTPase"/>
</dbReference>
<dbReference type="GO" id="GO:0006797">
    <property type="term" value="P:polyphosphate metabolic process"/>
    <property type="evidence" value="ECO:0007669"/>
    <property type="project" value="InterPro"/>
</dbReference>
<proteinExistence type="predicted"/>
<dbReference type="KEGG" id="tes:BW730_12340"/>
<dbReference type="Gene3D" id="3.40.50.300">
    <property type="entry name" value="P-loop containing nucleotide triphosphate hydrolases"/>
    <property type="match status" value="1"/>
</dbReference>
<dbReference type="PANTHER" id="PTHR34383">
    <property type="entry name" value="POLYPHOSPHATE:AMP PHOSPHOTRANSFERASE-RELATED"/>
    <property type="match status" value="1"/>
</dbReference>
<dbReference type="NCBIfam" id="TIGR03709">
    <property type="entry name" value="PPK2_rel_1"/>
    <property type="match status" value="1"/>
</dbReference>
<evidence type="ECO:0000313" key="4">
    <source>
        <dbReference type="Proteomes" id="UP000188145"/>
    </source>
</evidence>
<organism evidence="3 4">
    <name type="scientific">Tessaracoccus aquimaris</name>
    <dbReference type="NCBI Taxonomy" id="1332264"/>
    <lineage>
        <taxon>Bacteria</taxon>
        <taxon>Bacillati</taxon>
        <taxon>Actinomycetota</taxon>
        <taxon>Actinomycetes</taxon>
        <taxon>Propionibacteriales</taxon>
        <taxon>Propionibacteriaceae</taxon>
        <taxon>Tessaracoccus</taxon>
    </lineage>
</organism>
<gene>
    <name evidence="3" type="ORF">BW730_12340</name>
</gene>
<protein>
    <recommendedName>
        <fullName evidence="2">Polyphosphate kinase-2-related domain-containing protein</fullName>
    </recommendedName>
</protein>
<dbReference type="STRING" id="1332264.BW730_12340"/>
<dbReference type="GO" id="GO:0016776">
    <property type="term" value="F:phosphotransferase activity, phosphate group as acceptor"/>
    <property type="evidence" value="ECO:0007669"/>
    <property type="project" value="InterPro"/>
</dbReference>
<evidence type="ECO:0000259" key="2">
    <source>
        <dbReference type="Pfam" id="PF03976"/>
    </source>
</evidence>
<name>A0A1Q2CPX0_9ACTN</name>
<evidence type="ECO:0000313" key="3">
    <source>
        <dbReference type="EMBL" id="AQP48168.1"/>
    </source>
</evidence>
<evidence type="ECO:0000256" key="1">
    <source>
        <dbReference type="SAM" id="MobiDB-lite"/>
    </source>
</evidence>
<dbReference type="InterPro" id="IPR022488">
    <property type="entry name" value="PPK2-related"/>
</dbReference>
<dbReference type="Pfam" id="PF03976">
    <property type="entry name" value="PPK2"/>
    <property type="match status" value="1"/>
</dbReference>
<dbReference type="AlphaFoldDB" id="A0A1Q2CPX0"/>
<dbReference type="Proteomes" id="UP000188145">
    <property type="component" value="Chromosome"/>
</dbReference>
<reference evidence="4" key="1">
    <citation type="submission" date="2017-02" db="EMBL/GenBank/DDBJ databases">
        <title>Tessaracoccus aquaemaris sp. nov., isolated from the intestine of a Korean rockfish, Sebastes schlegelii, in a marine aquaculture pond.</title>
        <authorList>
            <person name="Tak E.J."/>
            <person name="Bae J.-W."/>
        </authorList>
    </citation>
    <scope>NUCLEOTIDE SEQUENCE [LARGE SCALE GENOMIC DNA]</scope>
    <source>
        <strain evidence="4">NSG39</strain>
    </source>
</reference>